<dbReference type="InterPro" id="IPR052742">
    <property type="entry name" value="Mito_N-acetyltransferase"/>
</dbReference>
<dbReference type="GO" id="GO:0005634">
    <property type="term" value="C:nucleus"/>
    <property type="evidence" value="ECO:0007669"/>
    <property type="project" value="TreeGrafter"/>
</dbReference>
<dbReference type="PANTHER" id="PTHR43138">
    <property type="entry name" value="ACETYLTRANSFERASE, GNAT FAMILY"/>
    <property type="match status" value="1"/>
</dbReference>
<dbReference type="AlphaFoldDB" id="A0A1D2VK33"/>
<evidence type="ECO:0000259" key="1">
    <source>
        <dbReference type="Pfam" id="PF00583"/>
    </source>
</evidence>
<feature type="non-terminal residue" evidence="3">
    <location>
        <position position="321"/>
    </location>
</feature>
<name>A0A1D2VK33_9ASCO</name>
<dbReference type="FunCoup" id="A0A1D2VK33">
    <property type="interactions" value="1247"/>
</dbReference>
<protein>
    <submittedName>
        <fullName evidence="3">Zf-H2C2-domain-containing protein</fullName>
    </submittedName>
</protein>
<dbReference type="RefSeq" id="XP_020048289.1">
    <property type="nucleotide sequence ID" value="XM_020190439.1"/>
</dbReference>
<dbReference type="STRING" id="1344418.A0A1D2VK33"/>
<dbReference type="InParanoid" id="A0A1D2VK33"/>
<evidence type="ECO:0000313" key="4">
    <source>
        <dbReference type="Proteomes" id="UP000095038"/>
    </source>
</evidence>
<feature type="domain" description="N-acetyltransferase" evidence="1">
    <location>
        <begin position="93"/>
        <end position="176"/>
    </location>
</feature>
<keyword evidence="4" id="KW-1185">Reference proteome</keyword>
<evidence type="ECO:0000259" key="2">
    <source>
        <dbReference type="Pfam" id="PF09337"/>
    </source>
</evidence>
<dbReference type="Proteomes" id="UP000095038">
    <property type="component" value="Unassembled WGS sequence"/>
</dbReference>
<dbReference type="InterPro" id="IPR000182">
    <property type="entry name" value="GNAT_dom"/>
</dbReference>
<accession>A0A1D2VK33</accession>
<dbReference type="SUPFAM" id="SSF55729">
    <property type="entry name" value="Acyl-CoA N-acyltransferases (Nat)"/>
    <property type="match status" value="1"/>
</dbReference>
<proteinExistence type="predicted"/>
<dbReference type="GeneID" id="30964075"/>
<feature type="domain" description="Zinc finger H2C2-type histone UAS binding" evidence="2">
    <location>
        <begin position="282"/>
        <end position="320"/>
    </location>
</feature>
<evidence type="ECO:0000313" key="3">
    <source>
        <dbReference type="EMBL" id="ODV61982.1"/>
    </source>
</evidence>
<dbReference type="EMBL" id="KV454478">
    <property type="protein sequence ID" value="ODV61982.1"/>
    <property type="molecule type" value="Genomic_DNA"/>
</dbReference>
<dbReference type="Pfam" id="PF09337">
    <property type="entry name" value="zf-H2C2"/>
    <property type="match status" value="1"/>
</dbReference>
<gene>
    <name evidence="3" type="ORF">ASCRUDRAFT_33544</name>
</gene>
<dbReference type="Gene3D" id="3.40.630.30">
    <property type="match status" value="1"/>
</dbReference>
<dbReference type="PANTHER" id="PTHR43138:SF2">
    <property type="entry name" value="PROTEIN SPT10"/>
    <property type="match status" value="1"/>
</dbReference>
<dbReference type="GO" id="GO:0016747">
    <property type="term" value="F:acyltransferase activity, transferring groups other than amino-acyl groups"/>
    <property type="evidence" value="ECO:0007669"/>
    <property type="project" value="InterPro"/>
</dbReference>
<dbReference type="Gene3D" id="1.10.340.70">
    <property type="match status" value="1"/>
</dbReference>
<dbReference type="OrthoDB" id="10264707at2759"/>
<dbReference type="InterPro" id="IPR016181">
    <property type="entry name" value="Acyl_CoA_acyltransferase"/>
</dbReference>
<organism evidence="3 4">
    <name type="scientific">Ascoidea rubescens DSM 1968</name>
    <dbReference type="NCBI Taxonomy" id="1344418"/>
    <lineage>
        <taxon>Eukaryota</taxon>
        <taxon>Fungi</taxon>
        <taxon>Dikarya</taxon>
        <taxon>Ascomycota</taxon>
        <taxon>Saccharomycotina</taxon>
        <taxon>Saccharomycetes</taxon>
        <taxon>Ascoideaceae</taxon>
        <taxon>Ascoidea</taxon>
    </lineage>
</organism>
<sequence>MNQNILAEYNQLNVSPITVLLKDDQTSATIYPIESFEDLPPGLLAFLCDEFNAEIERGETYPFFDTLEIELFKTYWFGSFAAVMLLGSDPYIQQSKQWEKECLGTFYIKPNYPGRCSHICSGGFLVNAGIRNRGIGKILTQTYLNWAPHLGYSYSIFNLVFDINYSAKHIFDSFNFKKIGKIKSAGILKGHDNAIDAIIYGRELAPILNHNDSTINSGSYRFDKIKFYLETGKYPPMADRQEKSRLRSSAAHYKLLNGKLMLKNKEVISDPSRQIKICTEVHMINHGGINKTTAAIAERYHWTRIKDTVAQVIKNCRQCRD</sequence>
<dbReference type="InterPro" id="IPR015416">
    <property type="entry name" value="Znf_H2C2_histone_UAS-bd"/>
</dbReference>
<dbReference type="Pfam" id="PF00583">
    <property type="entry name" value="Acetyltransf_1"/>
    <property type="match status" value="1"/>
</dbReference>
<reference evidence="4" key="1">
    <citation type="submission" date="2016-05" db="EMBL/GenBank/DDBJ databases">
        <title>Comparative genomics of biotechnologically important yeasts.</title>
        <authorList>
            <consortium name="DOE Joint Genome Institute"/>
            <person name="Riley R."/>
            <person name="Haridas S."/>
            <person name="Wolfe K.H."/>
            <person name="Lopes M.R."/>
            <person name="Hittinger C.T."/>
            <person name="Goker M."/>
            <person name="Salamov A."/>
            <person name="Wisecaver J."/>
            <person name="Long T.M."/>
            <person name="Aerts A.L."/>
            <person name="Barry K."/>
            <person name="Choi C."/>
            <person name="Clum A."/>
            <person name="Coughlan A.Y."/>
            <person name="Deshpande S."/>
            <person name="Douglass A.P."/>
            <person name="Hanson S.J."/>
            <person name="Klenk H.-P."/>
            <person name="Labutti K."/>
            <person name="Lapidus A."/>
            <person name="Lindquist E."/>
            <person name="Lipzen A."/>
            <person name="Meier-Kolthoff J.P."/>
            <person name="Ohm R.A."/>
            <person name="Otillar R.P."/>
            <person name="Pangilinan J."/>
            <person name="Peng Y."/>
            <person name="Rokas A."/>
            <person name="Rosa C.A."/>
            <person name="Scheuner C."/>
            <person name="Sibirny A.A."/>
            <person name="Slot J.C."/>
            <person name="Stielow J.B."/>
            <person name="Sun H."/>
            <person name="Kurtzman C.P."/>
            <person name="Blackwell M."/>
            <person name="Grigoriev I.V."/>
            <person name="Jeffries T.W."/>
        </authorList>
    </citation>
    <scope>NUCLEOTIDE SEQUENCE [LARGE SCALE GENOMIC DNA]</scope>
    <source>
        <strain evidence="4">DSM 1968</strain>
    </source>
</reference>